<feature type="region of interest" description="Disordered" evidence="6">
    <location>
        <begin position="600"/>
        <end position="620"/>
    </location>
</feature>
<evidence type="ECO:0000256" key="7">
    <source>
        <dbReference type="SAM" id="Phobius"/>
    </source>
</evidence>
<dbReference type="Proteomes" id="UP000298579">
    <property type="component" value="Chromosome circular"/>
</dbReference>
<dbReference type="PANTHER" id="PTHR43531:SF11">
    <property type="entry name" value="METHYL-ACCEPTING CHEMOTAXIS PROTEIN 3"/>
    <property type="match status" value="1"/>
</dbReference>
<keyword evidence="7" id="KW-0812">Transmembrane</keyword>
<keyword evidence="4" id="KW-0807">Transducer</keyword>
<proteinExistence type="inferred from homology"/>
<feature type="coiled-coil region" evidence="5">
    <location>
        <begin position="265"/>
        <end position="292"/>
    </location>
</feature>
<comment type="similarity">
    <text evidence="3">Belongs to the methyl-accepting chemotaxis (MCP) protein family.</text>
</comment>
<dbReference type="InterPro" id="IPR004090">
    <property type="entry name" value="Chemotax_Me-accpt_rcpt"/>
</dbReference>
<organism evidence="10 11">
    <name type="scientific">Agrobacterium tumefaciens</name>
    <dbReference type="NCBI Taxonomy" id="358"/>
    <lineage>
        <taxon>Bacteria</taxon>
        <taxon>Pseudomonadati</taxon>
        <taxon>Pseudomonadota</taxon>
        <taxon>Alphaproteobacteria</taxon>
        <taxon>Hyphomicrobiales</taxon>
        <taxon>Rhizobiaceae</taxon>
        <taxon>Rhizobium/Agrobacterium group</taxon>
        <taxon>Agrobacterium</taxon>
        <taxon>Agrobacterium tumefaciens complex</taxon>
    </lineage>
</organism>
<keyword evidence="7" id="KW-0472">Membrane</keyword>
<comment type="subcellular location">
    <subcellularLocation>
        <location evidence="1">Membrane</location>
    </subcellularLocation>
</comment>
<evidence type="ECO:0000259" key="8">
    <source>
        <dbReference type="PROSITE" id="PS50111"/>
    </source>
</evidence>
<dbReference type="GO" id="GO:0007165">
    <property type="term" value="P:signal transduction"/>
    <property type="evidence" value="ECO:0007669"/>
    <property type="project" value="UniProtKB-KW"/>
</dbReference>
<reference evidence="10 11" key="1">
    <citation type="submission" date="2019-04" db="EMBL/GenBank/DDBJ databases">
        <title>Complete genome sequence of Agrobacterium tumefaciens CFBP5877.</title>
        <authorList>
            <person name="Huang Y.-Y."/>
            <person name="Chiang H.-Y."/>
            <person name="Chou L."/>
            <person name="Lai E.-M."/>
            <person name="Kuo C.-H."/>
        </authorList>
    </citation>
    <scope>NUCLEOTIDE SEQUENCE [LARGE SCALE GENOMIC DNA]</scope>
    <source>
        <strain evidence="10 11">CFBP5877</strain>
    </source>
</reference>
<feature type="domain" description="Methyl-accepting transducer" evidence="8">
    <location>
        <begin position="350"/>
        <end position="579"/>
    </location>
</feature>
<protein>
    <submittedName>
        <fullName evidence="10">HAMP domain-containing protein</fullName>
    </submittedName>
</protein>
<dbReference type="CDD" id="cd06225">
    <property type="entry name" value="HAMP"/>
    <property type="match status" value="1"/>
</dbReference>
<sequence>MSFLQNASIRTKILSLILPLCVVGLGATTFMASRYKEADTAYSDFIANDNAALVELARANRNLSAVAYGAYQIMAYDADGPEIKVAKQTYNESKTLLLQRLNKVKGVFPEEAAAMDAFIAQSQTITDMTDKAVELGMANKNAESAAQLLKADTSIAATSTAITALVDKLSKGIIKGSDDLTDQTNSTILTSLVVVGIVFLAGIILALFVASRGITTPIARLRERMASLAGGETAAEIDGMERKDEVGQMAVAVQVFRENAIARIRLEQETEANRSMSEKDRIEREQQKAREAADVKFAVDNLAAGLSKLSDGDVSYRINQPFTATLDGVRNDFNMSAEKLQSALTRVAQNAGGIGAGANEIKSAADDLAKRTEQQAAAVEETAAALEEITTTVRDSTKRAQEAGQIVSRAKAGAEQSGEVVRRAVVAMEQISKSANEISNIIGVIDEIAFQTNLLALNAGVEAARAGEAGKGFAVVAQEVRELAQRSANAAKEIKALITTSNDQVKQGVQLVGDTGKALVTIVSEVQEINRHVVSIVEAAQEQSSGLQQINTAVNQMDQDTQKNAAMVEETNAASHSLAKEVQSLNQLLSQFKLAEGAYQHQGQPAPVRSAAGSDRSVASPVRALGRKLASAFSGNAALDTSKDDWQEF</sequence>
<evidence type="ECO:0000256" key="3">
    <source>
        <dbReference type="ARBA" id="ARBA00029447"/>
    </source>
</evidence>
<evidence type="ECO:0000256" key="1">
    <source>
        <dbReference type="ARBA" id="ARBA00004370"/>
    </source>
</evidence>
<gene>
    <name evidence="10" type="ORF">CFBP5877_10445</name>
</gene>
<dbReference type="SUPFAM" id="SSF158472">
    <property type="entry name" value="HAMP domain-like"/>
    <property type="match status" value="1"/>
</dbReference>
<feature type="domain" description="HAMP" evidence="9">
    <location>
        <begin position="293"/>
        <end position="345"/>
    </location>
</feature>
<dbReference type="RefSeq" id="WP_137066279.1">
    <property type="nucleotide sequence ID" value="NZ_CP039888.1"/>
</dbReference>
<evidence type="ECO:0000313" key="11">
    <source>
        <dbReference type="Proteomes" id="UP000298579"/>
    </source>
</evidence>
<dbReference type="SMART" id="SM00304">
    <property type="entry name" value="HAMP"/>
    <property type="match status" value="1"/>
</dbReference>
<dbReference type="EMBL" id="CP039897">
    <property type="protein sequence ID" value="QCL79452.1"/>
    <property type="molecule type" value="Genomic_DNA"/>
</dbReference>
<dbReference type="GO" id="GO:0016020">
    <property type="term" value="C:membrane"/>
    <property type="evidence" value="ECO:0007669"/>
    <property type="project" value="UniProtKB-SubCell"/>
</dbReference>
<keyword evidence="7" id="KW-1133">Transmembrane helix</keyword>
<dbReference type="SMART" id="SM00283">
    <property type="entry name" value="MA"/>
    <property type="match status" value="1"/>
</dbReference>
<evidence type="ECO:0000256" key="2">
    <source>
        <dbReference type="ARBA" id="ARBA00022500"/>
    </source>
</evidence>
<dbReference type="FunFam" id="1.10.287.950:FF:000001">
    <property type="entry name" value="Methyl-accepting chemotaxis sensory transducer"/>
    <property type="match status" value="1"/>
</dbReference>
<dbReference type="GO" id="GO:0004888">
    <property type="term" value="F:transmembrane signaling receptor activity"/>
    <property type="evidence" value="ECO:0007669"/>
    <property type="project" value="InterPro"/>
</dbReference>
<dbReference type="Pfam" id="PF00015">
    <property type="entry name" value="MCPsignal"/>
    <property type="match status" value="1"/>
</dbReference>
<keyword evidence="5" id="KW-0175">Coiled coil</keyword>
<dbReference type="PANTHER" id="PTHR43531">
    <property type="entry name" value="PROTEIN ICFG"/>
    <property type="match status" value="1"/>
</dbReference>
<dbReference type="Gene3D" id="6.10.340.10">
    <property type="match status" value="1"/>
</dbReference>
<evidence type="ECO:0000256" key="5">
    <source>
        <dbReference type="SAM" id="Coils"/>
    </source>
</evidence>
<evidence type="ECO:0000256" key="6">
    <source>
        <dbReference type="SAM" id="MobiDB-lite"/>
    </source>
</evidence>
<dbReference type="InterPro" id="IPR004089">
    <property type="entry name" value="MCPsignal_dom"/>
</dbReference>
<dbReference type="Gene3D" id="1.10.287.950">
    <property type="entry name" value="Methyl-accepting chemotaxis protein"/>
    <property type="match status" value="1"/>
</dbReference>
<dbReference type="PROSITE" id="PS50885">
    <property type="entry name" value="HAMP"/>
    <property type="match status" value="2"/>
</dbReference>
<keyword evidence="2" id="KW-0145">Chemotaxis</keyword>
<dbReference type="CDD" id="cd11386">
    <property type="entry name" value="MCP_signal"/>
    <property type="match status" value="1"/>
</dbReference>
<name>A0AAE6BDK0_AGRTU</name>
<dbReference type="Pfam" id="PF00672">
    <property type="entry name" value="HAMP"/>
    <property type="match status" value="1"/>
</dbReference>
<dbReference type="AlphaFoldDB" id="A0AAE6BDK0"/>
<dbReference type="SUPFAM" id="SSF58104">
    <property type="entry name" value="Methyl-accepting chemotaxis protein (MCP) signaling domain"/>
    <property type="match status" value="1"/>
</dbReference>
<dbReference type="InterPro" id="IPR003660">
    <property type="entry name" value="HAMP_dom"/>
</dbReference>
<feature type="transmembrane region" description="Helical" evidence="7">
    <location>
        <begin position="188"/>
        <end position="210"/>
    </location>
</feature>
<feature type="domain" description="HAMP" evidence="9">
    <location>
        <begin position="212"/>
        <end position="265"/>
    </location>
</feature>
<evidence type="ECO:0000259" key="9">
    <source>
        <dbReference type="PROSITE" id="PS50885"/>
    </source>
</evidence>
<evidence type="ECO:0000256" key="4">
    <source>
        <dbReference type="PROSITE-ProRule" id="PRU00284"/>
    </source>
</evidence>
<dbReference type="PRINTS" id="PR00260">
    <property type="entry name" value="CHEMTRNSDUCR"/>
</dbReference>
<dbReference type="GO" id="GO:0006935">
    <property type="term" value="P:chemotaxis"/>
    <property type="evidence" value="ECO:0007669"/>
    <property type="project" value="UniProtKB-KW"/>
</dbReference>
<dbReference type="PROSITE" id="PS50111">
    <property type="entry name" value="CHEMOTAXIS_TRANSDUC_2"/>
    <property type="match status" value="1"/>
</dbReference>
<accession>A0AAE6BDK0</accession>
<evidence type="ECO:0000313" key="10">
    <source>
        <dbReference type="EMBL" id="QCL79452.1"/>
    </source>
</evidence>
<dbReference type="InterPro" id="IPR051310">
    <property type="entry name" value="MCP_chemotaxis"/>
</dbReference>